<dbReference type="InterPro" id="IPR051531">
    <property type="entry name" value="N-acetyltransferase"/>
</dbReference>
<accession>A0ABP9FW70</accession>
<dbReference type="Pfam" id="PF13302">
    <property type="entry name" value="Acetyltransf_3"/>
    <property type="match status" value="1"/>
</dbReference>
<evidence type="ECO:0000259" key="1">
    <source>
        <dbReference type="PROSITE" id="PS51186"/>
    </source>
</evidence>
<dbReference type="PANTHER" id="PTHR43792">
    <property type="entry name" value="GNAT FAMILY, PUTATIVE (AFU_ORTHOLOGUE AFUA_3G00765)-RELATED-RELATED"/>
    <property type="match status" value="1"/>
</dbReference>
<dbReference type="RefSeq" id="WP_345477351.1">
    <property type="nucleotide sequence ID" value="NZ_BAABLW010000007.1"/>
</dbReference>
<dbReference type="CDD" id="cd04301">
    <property type="entry name" value="NAT_SF"/>
    <property type="match status" value="1"/>
</dbReference>
<dbReference type="PANTHER" id="PTHR43792:SF1">
    <property type="entry name" value="N-ACETYLTRANSFERASE DOMAIN-CONTAINING PROTEIN"/>
    <property type="match status" value="1"/>
</dbReference>
<dbReference type="EMBL" id="BAABLW010000007">
    <property type="protein sequence ID" value="GAA4919333.1"/>
    <property type="molecule type" value="Genomic_DNA"/>
</dbReference>
<sequence>MAAEPGPNFTTPRLRLRPPVTTDSDFVQDMYSRAAVMRFIGTGQIQPTRDQALDRIQRYRRLFGPGTGAWLLEGITDGAPLGFALLKHIPFSADISEADPSAAPDVEIGWHLHPDAWGRGYAAEAATELIAHARHCGHQDLVAVTHPDNHPSQAVARRIGMTSAGLTQRYYDTVCELFTLTL</sequence>
<proteinExistence type="predicted"/>
<dbReference type="InterPro" id="IPR016181">
    <property type="entry name" value="Acyl_CoA_acyltransferase"/>
</dbReference>
<reference evidence="3" key="1">
    <citation type="journal article" date="2019" name="Int. J. Syst. Evol. Microbiol.">
        <title>The Global Catalogue of Microorganisms (GCM) 10K type strain sequencing project: providing services to taxonomists for standard genome sequencing and annotation.</title>
        <authorList>
            <consortium name="The Broad Institute Genomics Platform"/>
            <consortium name="The Broad Institute Genome Sequencing Center for Infectious Disease"/>
            <person name="Wu L."/>
            <person name="Ma J."/>
        </authorList>
    </citation>
    <scope>NUCLEOTIDE SEQUENCE [LARGE SCALE GENOMIC DNA]</scope>
    <source>
        <strain evidence="3">JCM 19129</strain>
    </source>
</reference>
<organism evidence="2 3">
    <name type="scientific">Nesterenkonia rhizosphaerae</name>
    <dbReference type="NCBI Taxonomy" id="1348272"/>
    <lineage>
        <taxon>Bacteria</taxon>
        <taxon>Bacillati</taxon>
        <taxon>Actinomycetota</taxon>
        <taxon>Actinomycetes</taxon>
        <taxon>Micrococcales</taxon>
        <taxon>Micrococcaceae</taxon>
        <taxon>Nesterenkonia</taxon>
    </lineage>
</organism>
<gene>
    <name evidence="2" type="ORF">GCM10025790_14000</name>
</gene>
<keyword evidence="3" id="KW-1185">Reference proteome</keyword>
<dbReference type="PROSITE" id="PS51186">
    <property type="entry name" value="GNAT"/>
    <property type="match status" value="1"/>
</dbReference>
<name>A0ABP9FW70_9MICC</name>
<dbReference type="Proteomes" id="UP001500368">
    <property type="component" value="Unassembled WGS sequence"/>
</dbReference>
<feature type="domain" description="N-acetyltransferase" evidence="1">
    <location>
        <begin position="14"/>
        <end position="181"/>
    </location>
</feature>
<protein>
    <submittedName>
        <fullName evidence="2">GNAT family N-acetyltransferase</fullName>
    </submittedName>
</protein>
<evidence type="ECO:0000313" key="2">
    <source>
        <dbReference type="EMBL" id="GAA4919333.1"/>
    </source>
</evidence>
<comment type="caution">
    <text evidence="2">The sequence shown here is derived from an EMBL/GenBank/DDBJ whole genome shotgun (WGS) entry which is preliminary data.</text>
</comment>
<dbReference type="InterPro" id="IPR000182">
    <property type="entry name" value="GNAT_dom"/>
</dbReference>
<evidence type="ECO:0000313" key="3">
    <source>
        <dbReference type="Proteomes" id="UP001500368"/>
    </source>
</evidence>
<dbReference type="Gene3D" id="3.40.630.30">
    <property type="match status" value="1"/>
</dbReference>
<dbReference type="SUPFAM" id="SSF55729">
    <property type="entry name" value="Acyl-CoA N-acyltransferases (Nat)"/>
    <property type="match status" value="1"/>
</dbReference>